<dbReference type="InterPro" id="IPR011527">
    <property type="entry name" value="ABC1_TM_dom"/>
</dbReference>
<reference evidence="13 16" key="1">
    <citation type="journal article" date="2018" name="Int. J. Syst. Evol. Microbiol.">
        <title>Draft Genome Sequence of Faecalimonas umbilicata JCM 30896T, an Acetate-Producing Bacterium Isolated from Human Feces.</title>
        <authorList>
            <person name="Sakamoto M."/>
            <person name="Ikeyama N."/>
            <person name="Yuki M."/>
            <person name="Ohkuma M."/>
        </authorList>
    </citation>
    <scope>NUCLEOTIDE SEQUENCE [LARGE SCALE GENOMIC DNA]</scope>
    <source>
        <strain evidence="13 16">EGH7</strain>
    </source>
</reference>
<dbReference type="Pfam" id="PF00005">
    <property type="entry name" value="ABC_tran"/>
    <property type="match status" value="1"/>
</dbReference>
<feature type="transmembrane region" description="Helical" evidence="10">
    <location>
        <begin position="67"/>
        <end position="87"/>
    </location>
</feature>
<dbReference type="InterPro" id="IPR036640">
    <property type="entry name" value="ABC1_TM_sf"/>
</dbReference>
<dbReference type="InterPro" id="IPR003439">
    <property type="entry name" value="ABC_transporter-like_ATP-bd"/>
</dbReference>
<comment type="subcellular location">
    <subcellularLocation>
        <location evidence="1">Cell membrane</location>
        <topology evidence="1">Multi-pass membrane protein</topology>
    </subcellularLocation>
</comment>
<evidence type="ECO:0000313" key="14">
    <source>
        <dbReference type="EMBL" id="TCS68184.1"/>
    </source>
</evidence>
<evidence type="ECO:0000256" key="8">
    <source>
        <dbReference type="ARBA" id="ARBA00022989"/>
    </source>
</evidence>
<feature type="transmembrane region" description="Helical" evidence="10">
    <location>
        <begin position="154"/>
        <end position="172"/>
    </location>
</feature>
<keyword evidence="9 10" id="KW-0472">Membrane</keyword>
<reference evidence="14 15" key="2">
    <citation type="submission" date="2019-03" db="EMBL/GenBank/DDBJ databases">
        <title>Genomic Encyclopedia of Type Strains, Phase IV (KMG-IV): sequencing the most valuable type-strain genomes for metagenomic binning, comparative biology and taxonomic classification.</title>
        <authorList>
            <person name="Goeker M."/>
        </authorList>
    </citation>
    <scope>NUCLEOTIDE SEQUENCE [LARGE SCALE GENOMIC DNA]</scope>
    <source>
        <strain evidence="14 15">DSM 103426</strain>
    </source>
</reference>
<dbReference type="GO" id="GO:0008234">
    <property type="term" value="F:cysteine-type peptidase activity"/>
    <property type="evidence" value="ECO:0007669"/>
    <property type="project" value="UniProtKB-KW"/>
</dbReference>
<dbReference type="EMBL" id="BHEO01000002">
    <property type="protein sequence ID" value="GBU03908.1"/>
    <property type="molecule type" value="Genomic_DNA"/>
</dbReference>
<dbReference type="PANTHER" id="PTHR24221">
    <property type="entry name" value="ATP-BINDING CASSETTE SUB-FAMILY B"/>
    <property type="match status" value="1"/>
</dbReference>
<evidence type="ECO:0000313" key="16">
    <source>
        <dbReference type="Proteomes" id="UP000702954"/>
    </source>
</evidence>
<dbReference type="AlphaFoldDB" id="A0A4R3JNR7"/>
<dbReference type="PROSITE" id="PS00211">
    <property type="entry name" value="ABC_TRANSPORTER_1"/>
    <property type="match status" value="1"/>
</dbReference>
<dbReference type="InterPro" id="IPR039421">
    <property type="entry name" value="Type_1_exporter"/>
</dbReference>
<feature type="domain" description="ABC transmembrane type-1" evidence="12">
    <location>
        <begin position="142"/>
        <end position="322"/>
    </location>
</feature>
<feature type="transmembrane region" description="Helical" evidence="10">
    <location>
        <begin position="36"/>
        <end position="61"/>
    </location>
</feature>
<evidence type="ECO:0000256" key="2">
    <source>
        <dbReference type="ARBA" id="ARBA00022448"/>
    </source>
</evidence>
<keyword evidence="8 10" id="KW-1133">Transmembrane helix</keyword>
<evidence type="ECO:0000256" key="1">
    <source>
        <dbReference type="ARBA" id="ARBA00004651"/>
    </source>
</evidence>
<feature type="transmembrane region" description="Helical" evidence="10">
    <location>
        <begin position="178"/>
        <end position="197"/>
    </location>
</feature>
<dbReference type="InterPro" id="IPR003593">
    <property type="entry name" value="AAA+_ATPase"/>
</dbReference>
<dbReference type="PROSITE" id="PS50929">
    <property type="entry name" value="ABC_TM1F"/>
    <property type="match status" value="1"/>
</dbReference>
<dbReference type="InterPro" id="IPR027417">
    <property type="entry name" value="P-loop_NTPase"/>
</dbReference>
<sequence>MEEEKKQKRKKRSILSNLIFCFAPAMKKTPVYLVHIGIQAVTYVLLLLLGVGANALIVSMLGKESPLMLLIGAVMTIFLVYGAISWIDTYLQNIISVEYIEMRMGGHFYSVLEKILEISLEQSESSEIRQRMERSLIALNGNDSNGVQGMMQRFGMFFTNVLGLVTYAMIVGSMDIRILLLLVGLSLITVATSKVSVKVYERVKEKLAGYQRIEGYIDRLVDDIAGGKDIRVFGLSDWLIGKYDSAIRQRRKYRALYNAACFFSDFTEVILAAVRDFICYFYLIYLLKQGLSSSMFVFYIGLISGFAKWFTEITSNFVVMKRCGQQVDDLREFLELESGSGGERRIPENQFSSLDITFDHVSYRYEGAEEEVLKDVSFTIHQGERLALVGLNGAGKSTIVKLISGLYLPTNGAVYVNGIDTRELDRKAYMHHVAAIFQNPFIMSYTVGENVTLSGEWDEERLWNVLEKAGVAEKIRSLPDGLHTYFGKDVSEDGIMFSGGQIQKLLLARALYHSPKLLLLDEPTAALDALAEKNIYDTYQKTLEGTSTIFISHRLASTRFCDEILLLDKGEIIERGTHETLMKMGGTYASLFELQGKYYQEEEAHE</sequence>
<dbReference type="GO" id="GO:0140359">
    <property type="term" value="F:ABC-type transporter activity"/>
    <property type="evidence" value="ECO:0007669"/>
    <property type="project" value="InterPro"/>
</dbReference>
<dbReference type="Gene3D" id="3.40.50.300">
    <property type="entry name" value="P-loop containing nucleotide triphosphate hydrolases"/>
    <property type="match status" value="1"/>
</dbReference>
<dbReference type="GO" id="GO:0005524">
    <property type="term" value="F:ATP binding"/>
    <property type="evidence" value="ECO:0007669"/>
    <property type="project" value="UniProtKB-KW"/>
</dbReference>
<proteinExistence type="predicted"/>
<keyword evidence="16" id="KW-1185">Reference proteome</keyword>
<keyword evidence="3" id="KW-1003">Cell membrane</keyword>
<evidence type="ECO:0000313" key="13">
    <source>
        <dbReference type="EMBL" id="GBU03908.1"/>
    </source>
</evidence>
<dbReference type="GO" id="GO:0005886">
    <property type="term" value="C:plasma membrane"/>
    <property type="evidence" value="ECO:0007669"/>
    <property type="project" value="UniProtKB-SubCell"/>
</dbReference>
<keyword evidence="2" id="KW-0813">Transport</keyword>
<keyword evidence="6" id="KW-0378">Hydrolase</keyword>
<evidence type="ECO:0000256" key="4">
    <source>
        <dbReference type="ARBA" id="ARBA00022692"/>
    </source>
</evidence>
<keyword evidence="6" id="KW-0788">Thiol protease</keyword>
<feature type="domain" description="ABC transporter" evidence="11">
    <location>
        <begin position="356"/>
        <end position="594"/>
    </location>
</feature>
<evidence type="ECO:0000256" key="10">
    <source>
        <dbReference type="SAM" id="Phobius"/>
    </source>
</evidence>
<dbReference type="Proteomes" id="UP000294613">
    <property type="component" value="Unassembled WGS sequence"/>
</dbReference>
<evidence type="ECO:0000256" key="3">
    <source>
        <dbReference type="ARBA" id="ARBA00022475"/>
    </source>
</evidence>
<evidence type="ECO:0000313" key="15">
    <source>
        <dbReference type="Proteomes" id="UP000294613"/>
    </source>
</evidence>
<dbReference type="Proteomes" id="UP000702954">
    <property type="component" value="Unassembled WGS sequence"/>
</dbReference>
<dbReference type="Gene3D" id="1.20.1560.10">
    <property type="entry name" value="ABC transporter type 1, transmembrane domain"/>
    <property type="match status" value="1"/>
</dbReference>
<accession>A0A4R3JNR7</accession>
<dbReference type="CDD" id="cd03228">
    <property type="entry name" value="ABCC_MRP_Like"/>
    <property type="match status" value="1"/>
</dbReference>
<dbReference type="SMART" id="SM00382">
    <property type="entry name" value="AAA"/>
    <property type="match status" value="1"/>
</dbReference>
<keyword evidence="5" id="KW-0547">Nucleotide-binding</keyword>
<dbReference type="RefSeq" id="WP_116441077.1">
    <property type="nucleotide sequence ID" value="NZ_BHEO01000002.1"/>
</dbReference>
<dbReference type="SUPFAM" id="SSF90123">
    <property type="entry name" value="ABC transporter transmembrane region"/>
    <property type="match status" value="1"/>
</dbReference>
<dbReference type="FunFam" id="3.40.50.300:FF:000299">
    <property type="entry name" value="ABC transporter ATP-binding protein/permease"/>
    <property type="match status" value="1"/>
</dbReference>
<keyword evidence="4 10" id="KW-0812">Transmembrane</keyword>
<dbReference type="GO" id="GO:0016887">
    <property type="term" value="F:ATP hydrolysis activity"/>
    <property type="evidence" value="ECO:0007669"/>
    <property type="project" value="InterPro"/>
</dbReference>
<dbReference type="PANTHER" id="PTHR24221:SF653">
    <property type="entry name" value="TRANSPORT ATP-BINDING PROTEIN CYDC"/>
    <property type="match status" value="1"/>
</dbReference>
<evidence type="ECO:0000256" key="6">
    <source>
        <dbReference type="ARBA" id="ARBA00022807"/>
    </source>
</evidence>
<gene>
    <name evidence="14" type="ORF">EDD74_1109</name>
    <name evidence="13" type="ORF">FAEUMB_04490</name>
</gene>
<dbReference type="GO" id="GO:0034040">
    <property type="term" value="F:ATPase-coupled lipid transmembrane transporter activity"/>
    <property type="evidence" value="ECO:0007669"/>
    <property type="project" value="TreeGrafter"/>
</dbReference>
<comment type="caution">
    <text evidence="14">The sequence shown here is derived from an EMBL/GenBank/DDBJ whole genome shotgun (WGS) entry which is preliminary data.</text>
</comment>
<evidence type="ECO:0000259" key="12">
    <source>
        <dbReference type="PROSITE" id="PS50929"/>
    </source>
</evidence>
<evidence type="ECO:0000256" key="7">
    <source>
        <dbReference type="ARBA" id="ARBA00022840"/>
    </source>
</evidence>
<dbReference type="EMBL" id="SLZV01000010">
    <property type="protein sequence ID" value="TCS68184.1"/>
    <property type="molecule type" value="Genomic_DNA"/>
</dbReference>
<evidence type="ECO:0000256" key="5">
    <source>
        <dbReference type="ARBA" id="ARBA00022741"/>
    </source>
</evidence>
<feature type="transmembrane region" description="Helical" evidence="10">
    <location>
        <begin position="291"/>
        <end position="311"/>
    </location>
</feature>
<name>A0A4R3JNR7_9FIRM</name>
<keyword evidence="6" id="KW-0645">Protease</keyword>
<evidence type="ECO:0000259" key="11">
    <source>
        <dbReference type="PROSITE" id="PS50893"/>
    </source>
</evidence>
<dbReference type="InterPro" id="IPR017871">
    <property type="entry name" value="ABC_transporter-like_CS"/>
</dbReference>
<organism evidence="14 15">
    <name type="scientific">Faecalimonas umbilicata</name>
    <dbReference type="NCBI Taxonomy" id="1912855"/>
    <lineage>
        <taxon>Bacteria</taxon>
        <taxon>Bacillati</taxon>
        <taxon>Bacillota</taxon>
        <taxon>Clostridia</taxon>
        <taxon>Lachnospirales</taxon>
        <taxon>Lachnospiraceae</taxon>
        <taxon>Faecalimonas</taxon>
    </lineage>
</organism>
<evidence type="ECO:0000256" key="9">
    <source>
        <dbReference type="ARBA" id="ARBA00023136"/>
    </source>
</evidence>
<dbReference type="PROSITE" id="PS50893">
    <property type="entry name" value="ABC_TRANSPORTER_2"/>
    <property type="match status" value="1"/>
</dbReference>
<keyword evidence="7 14" id="KW-0067">ATP-binding</keyword>
<protein>
    <submittedName>
        <fullName evidence="13">ABC transporter ATP-binding protein</fullName>
    </submittedName>
    <submittedName>
        <fullName evidence="14">ATP-binding cassette subfamily B protein/ATP-binding cassette subfamily C protein</fullName>
    </submittedName>
</protein>
<dbReference type="SUPFAM" id="SSF52540">
    <property type="entry name" value="P-loop containing nucleoside triphosphate hydrolases"/>
    <property type="match status" value="1"/>
</dbReference>